<dbReference type="AlphaFoldDB" id="A0A931B530"/>
<comment type="caution">
    <text evidence="2">The sequence shown here is derived from an EMBL/GenBank/DDBJ whole genome shotgun (WGS) entry which is preliminary data.</text>
</comment>
<keyword evidence="3" id="KW-1185">Reference proteome</keyword>
<evidence type="ECO:0000313" key="2">
    <source>
        <dbReference type="EMBL" id="MBF9068817.1"/>
    </source>
</evidence>
<feature type="region of interest" description="Disordered" evidence="1">
    <location>
        <begin position="1"/>
        <end position="93"/>
    </location>
</feature>
<name>A0A931B530_9ACTN</name>
<evidence type="ECO:0000256" key="1">
    <source>
        <dbReference type="SAM" id="MobiDB-lite"/>
    </source>
</evidence>
<dbReference type="Proteomes" id="UP000657385">
    <property type="component" value="Unassembled WGS sequence"/>
</dbReference>
<dbReference type="EMBL" id="JADPRT010000004">
    <property type="protein sequence ID" value="MBF9068817.1"/>
    <property type="molecule type" value="Genomic_DNA"/>
</dbReference>
<dbReference type="RefSeq" id="WP_196193961.1">
    <property type="nucleotide sequence ID" value="NZ_JADPRT010000004.1"/>
</dbReference>
<sequence>MAHHHKSNKTVEGNPDTGHGGGLPRRPDEDELEERTEVDREEVGLDPEAEPSSEAQYSGEESEVDREVAEGELAPDKGVHRKDREDFPPSSYT</sequence>
<organism evidence="2 3">
    <name type="scientific">Streptacidiphilus fuscans</name>
    <dbReference type="NCBI Taxonomy" id="2789292"/>
    <lineage>
        <taxon>Bacteria</taxon>
        <taxon>Bacillati</taxon>
        <taxon>Actinomycetota</taxon>
        <taxon>Actinomycetes</taxon>
        <taxon>Kitasatosporales</taxon>
        <taxon>Streptomycetaceae</taxon>
        <taxon>Streptacidiphilus</taxon>
    </lineage>
</organism>
<accession>A0A931B530</accession>
<proteinExistence type="predicted"/>
<reference evidence="2" key="1">
    <citation type="submission" date="2020-11" db="EMBL/GenBank/DDBJ databases">
        <title>Isolation and identification of active actinomycetes.</title>
        <authorList>
            <person name="Yu B."/>
        </authorList>
    </citation>
    <scope>NUCLEOTIDE SEQUENCE</scope>
    <source>
        <strain evidence="2">NEAU-YB345</strain>
    </source>
</reference>
<evidence type="ECO:0000313" key="3">
    <source>
        <dbReference type="Proteomes" id="UP000657385"/>
    </source>
</evidence>
<protein>
    <submittedName>
        <fullName evidence="2">Uncharacterized protein</fullName>
    </submittedName>
</protein>
<feature type="compositionally biased region" description="Basic and acidic residues" evidence="1">
    <location>
        <begin position="65"/>
        <end position="87"/>
    </location>
</feature>
<gene>
    <name evidence="2" type="ORF">I2501_12365</name>
</gene>